<dbReference type="EMBL" id="FODT01000003">
    <property type="protein sequence ID" value="SEO56982.1"/>
    <property type="molecule type" value="Genomic_DNA"/>
</dbReference>
<evidence type="ECO:0000256" key="3">
    <source>
        <dbReference type="ARBA" id="ARBA00023163"/>
    </source>
</evidence>
<name>A0A1H8QRZ1_9BRAD</name>
<evidence type="ECO:0000256" key="4">
    <source>
        <dbReference type="PROSITE-ProRule" id="PRU00169"/>
    </source>
</evidence>
<feature type="domain" description="HTH luxR-type" evidence="5">
    <location>
        <begin position="135"/>
        <end position="200"/>
    </location>
</feature>
<feature type="domain" description="Response regulatory" evidence="6">
    <location>
        <begin position="9"/>
        <end position="119"/>
    </location>
</feature>
<dbReference type="InterPro" id="IPR016032">
    <property type="entry name" value="Sig_transdc_resp-reg_C-effctor"/>
</dbReference>
<dbReference type="AlphaFoldDB" id="A0A1H8QRZ1"/>
<dbReference type="InterPro" id="IPR011006">
    <property type="entry name" value="CheY-like_superfamily"/>
</dbReference>
<dbReference type="SMART" id="SM00448">
    <property type="entry name" value="REC"/>
    <property type="match status" value="1"/>
</dbReference>
<protein>
    <submittedName>
        <fullName evidence="7">Two component transcriptional regulator, LuxR family</fullName>
    </submittedName>
</protein>
<dbReference type="PRINTS" id="PR00038">
    <property type="entry name" value="HTHLUXR"/>
</dbReference>
<keyword evidence="8" id="KW-1185">Reference proteome</keyword>
<keyword evidence="2" id="KW-0238">DNA-binding</keyword>
<dbReference type="Proteomes" id="UP000199615">
    <property type="component" value="Unassembled WGS sequence"/>
</dbReference>
<dbReference type="SUPFAM" id="SSF46894">
    <property type="entry name" value="C-terminal effector domain of the bipartite response regulators"/>
    <property type="match status" value="1"/>
</dbReference>
<dbReference type="Pfam" id="PF00072">
    <property type="entry name" value="Response_reg"/>
    <property type="match status" value="1"/>
</dbReference>
<evidence type="ECO:0000313" key="8">
    <source>
        <dbReference type="Proteomes" id="UP000199615"/>
    </source>
</evidence>
<dbReference type="GO" id="GO:0003677">
    <property type="term" value="F:DNA binding"/>
    <property type="evidence" value="ECO:0007669"/>
    <property type="project" value="UniProtKB-KW"/>
</dbReference>
<dbReference type="OrthoDB" id="9782655at2"/>
<keyword evidence="1" id="KW-0805">Transcription regulation</keyword>
<dbReference type="Gene3D" id="3.40.50.2300">
    <property type="match status" value="1"/>
</dbReference>
<dbReference type="GO" id="GO:0006355">
    <property type="term" value="P:regulation of DNA-templated transcription"/>
    <property type="evidence" value="ECO:0007669"/>
    <property type="project" value="InterPro"/>
</dbReference>
<dbReference type="PROSITE" id="PS50043">
    <property type="entry name" value="HTH_LUXR_2"/>
    <property type="match status" value="1"/>
</dbReference>
<dbReference type="GO" id="GO:0000160">
    <property type="term" value="P:phosphorelay signal transduction system"/>
    <property type="evidence" value="ECO:0007669"/>
    <property type="project" value="InterPro"/>
</dbReference>
<keyword evidence="3" id="KW-0804">Transcription</keyword>
<dbReference type="InterPro" id="IPR000792">
    <property type="entry name" value="Tscrpt_reg_LuxR_C"/>
</dbReference>
<evidence type="ECO:0000256" key="1">
    <source>
        <dbReference type="ARBA" id="ARBA00023015"/>
    </source>
</evidence>
<dbReference type="SUPFAM" id="SSF52172">
    <property type="entry name" value="CheY-like"/>
    <property type="match status" value="1"/>
</dbReference>
<dbReference type="InterPro" id="IPR036388">
    <property type="entry name" value="WH-like_DNA-bd_sf"/>
</dbReference>
<dbReference type="PANTHER" id="PTHR44688">
    <property type="entry name" value="DNA-BINDING TRANSCRIPTIONAL ACTIVATOR DEVR_DOSR"/>
    <property type="match status" value="1"/>
</dbReference>
<sequence>MTADLARGDIFIIDRDRRLRALLSTALLRSGYRAVCFADDHALLKTARAQRPACILVEEIAAWSVLQRMHTADYLVPIICTSEAGSIEVAVRAMKGGAVDFIEKPFIVDDVVRRIGEAVATDSKRWRIAAGAVDVSLLERPLTRREIDVLREFVAGNSNWEASEHLGLSVRTIEFFRSRLIKKFHAKSLPDLVRIILTGNGLNPGCRVGSRHECCECERRRCGDAGSADRTSRADS</sequence>
<organism evidence="7 8">
    <name type="scientific">Rhodopseudomonas pseudopalustris</name>
    <dbReference type="NCBI Taxonomy" id="1513892"/>
    <lineage>
        <taxon>Bacteria</taxon>
        <taxon>Pseudomonadati</taxon>
        <taxon>Pseudomonadota</taxon>
        <taxon>Alphaproteobacteria</taxon>
        <taxon>Hyphomicrobiales</taxon>
        <taxon>Nitrobacteraceae</taxon>
        <taxon>Rhodopseudomonas</taxon>
    </lineage>
</organism>
<gene>
    <name evidence="7" type="ORF">SAMN05444123_103334</name>
</gene>
<accession>A0A1H8QRZ1</accession>
<dbReference type="InterPro" id="IPR001789">
    <property type="entry name" value="Sig_transdc_resp-reg_receiver"/>
</dbReference>
<dbReference type="PROSITE" id="PS50110">
    <property type="entry name" value="RESPONSE_REGULATORY"/>
    <property type="match status" value="1"/>
</dbReference>
<evidence type="ECO:0000313" key="7">
    <source>
        <dbReference type="EMBL" id="SEO56982.1"/>
    </source>
</evidence>
<dbReference type="Gene3D" id="1.10.10.10">
    <property type="entry name" value="Winged helix-like DNA-binding domain superfamily/Winged helix DNA-binding domain"/>
    <property type="match status" value="1"/>
</dbReference>
<dbReference type="SMART" id="SM00421">
    <property type="entry name" value="HTH_LUXR"/>
    <property type="match status" value="1"/>
</dbReference>
<reference evidence="8" key="1">
    <citation type="submission" date="2016-10" db="EMBL/GenBank/DDBJ databases">
        <authorList>
            <person name="Varghese N."/>
            <person name="Submissions S."/>
        </authorList>
    </citation>
    <scope>NUCLEOTIDE SEQUENCE [LARGE SCALE GENOMIC DNA]</scope>
    <source>
        <strain evidence="8">DSM 123</strain>
    </source>
</reference>
<dbReference type="CDD" id="cd06170">
    <property type="entry name" value="LuxR_C_like"/>
    <property type="match status" value="1"/>
</dbReference>
<evidence type="ECO:0000259" key="5">
    <source>
        <dbReference type="PROSITE" id="PS50043"/>
    </source>
</evidence>
<dbReference type="RefSeq" id="WP_011503934.1">
    <property type="nucleotide sequence ID" value="NZ_FODT01000003.1"/>
</dbReference>
<evidence type="ECO:0000259" key="6">
    <source>
        <dbReference type="PROSITE" id="PS50110"/>
    </source>
</evidence>
<proteinExistence type="predicted"/>
<evidence type="ECO:0000256" key="2">
    <source>
        <dbReference type="ARBA" id="ARBA00023125"/>
    </source>
</evidence>
<comment type="caution">
    <text evidence="4">Lacks conserved residue(s) required for the propagation of feature annotation.</text>
</comment>
<dbReference type="Pfam" id="PF00196">
    <property type="entry name" value="GerE"/>
    <property type="match status" value="1"/>
</dbReference>
<dbReference type="PANTHER" id="PTHR44688:SF16">
    <property type="entry name" value="DNA-BINDING TRANSCRIPTIONAL ACTIVATOR DEVR_DOSR"/>
    <property type="match status" value="1"/>
</dbReference>